<feature type="transmembrane region" description="Helical" evidence="2">
    <location>
        <begin position="70"/>
        <end position="92"/>
    </location>
</feature>
<name>A0AAV8P2U1_ENSVE</name>
<gene>
    <name evidence="3" type="ORF">OPV22_034051</name>
</gene>
<dbReference type="Proteomes" id="UP001222027">
    <property type="component" value="Unassembled WGS sequence"/>
</dbReference>
<comment type="caution">
    <text evidence="3">The sequence shown here is derived from an EMBL/GenBank/DDBJ whole genome shotgun (WGS) entry which is preliminary data.</text>
</comment>
<feature type="region of interest" description="Disordered" evidence="1">
    <location>
        <begin position="1"/>
        <end position="26"/>
    </location>
</feature>
<sequence length="253" mass="28039">MSYSKRKPSPDLNSPKKCRSPASRPPVGAEVVTSVGSGAALFITRPVVSSVESLPRRLCDVSAPRAQLRAFVLVCFSFVANAFAAVISRPILMVLCNLRLQTINQSPLPLINLHCLGDCTRMNTPSSLATIKNQVAQGQDGVVLYWLKLFSLLLLPQFILFELQHASYFPLVLLLEDIVVWGGRDKDGEGKGSLTYLVLGLWMQLKGGIPTASYWDILPPAMAWIYRSKRRQRLSLISTLSYIESNRSYIEAN</sequence>
<evidence type="ECO:0000256" key="2">
    <source>
        <dbReference type="SAM" id="Phobius"/>
    </source>
</evidence>
<evidence type="ECO:0000256" key="1">
    <source>
        <dbReference type="SAM" id="MobiDB-lite"/>
    </source>
</evidence>
<proteinExistence type="predicted"/>
<keyword evidence="2" id="KW-0472">Membrane</keyword>
<keyword evidence="2" id="KW-1133">Transmembrane helix</keyword>
<evidence type="ECO:0000313" key="3">
    <source>
        <dbReference type="EMBL" id="KAJ8461125.1"/>
    </source>
</evidence>
<dbReference type="AlphaFoldDB" id="A0AAV8P2U1"/>
<organism evidence="3 4">
    <name type="scientific">Ensete ventricosum</name>
    <name type="common">Abyssinian banana</name>
    <name type="synonym">Musa ensete</name>
    <dbReference type="NCBI Taxonomy" id="4639"/>
    <lineage>
        <taxon>Eukaryota</taxon>
        <taxon>Viridiplantae</taxon>
        <taxon>Streptophyta</taxon>
        <taxon>Embryophyta</taxon>
        <taxon>Tracheophyta</taxon>
        <taxon>Spermatophyta</taxon>
        <taxon>Magnoliopsida</taxon>
        <taxon>Liliopsida</taxon>
        <taxon>Zingiberales</taxon>
        <taxon>Musaceae</taxon>
        <taxon>Ensete</taxon>
    </lineage>
</organism>
<reference evidence="3 4" key="1">
    <citation type="submission" date="2022-12" db="EMBL/GenBank/DDBJ databases">
        <title>Chromosome-scale assembly of the Ensete ventricosum genome.</title>
        <authorList>
            <person name="Dussert Y."/>
            <person name="Stocks J."/>
            <person name="Wendawek A."/>
            <person name="Woldeyes F."/>
            <person name="Nichols R.A."/>
            <person name="Borrell J.S."/>
        </authorList>
    </citation>
    <scope>NUCLEOTIDE SEQUENCE [LARGE SCALE GENOMIC DNA]</scope>
    <source>
        <strain evidence="4">cv. Maze</strain>
        <tissue evidence="3">Seeds</tissue>
    </source>
</reference>
<keyword evidence="4" id="KW-1185">Reference proteome</keyword>
<dbReference type="EMBL" id="JAQQAF010000009">
    <property type="protein sequence ID" value="KAJ8461125.1"/>
    <property type="molecule type" value="Genomic_DNA"/>
</dbReference>
<evidence type="ECO:0000313" key="4">
    <source>
        <dbReference type="Proteomes" id="UP001222027"/>
    </source>
</evidence>
<accession>A0AAV8P2U1</accession>
<keyword evidence="2" id="KW-0812">Transmembrane</keyword>
<protein>
    <submittedName>
        <fullName evidence="3">Uncharacterized protein</fullName>
    </submittedName>
</protein>